<dbReference type="Pfam" id="PF14070">
    <property type="entry name" value="YjfB_motility"/>
    <property type="match status" value="1"/>
</dbReference>
<dbReference type="InterPro" id="IPR025906">
    <property type="entry name" value="YjfB_motility"/>
</dbReference>
<dbReference type="Proteomes" id="UP000632377">
    <property type="component" value="Unassembled WGS sequence"/>
</dbReference>
<keyword evidence="2" id="KW-1185">Reference proteome</keyword>
<dbReference type="EMBL" id="JAESWC010000018">
    <property type="protein sequence ID" value="MBL4938000.1"/>
    <property type="molecule type" value="Genomic_DNA"/>
</dbReference>
<dbReference type="RefSeq" id="WP_202750739.1">
    <property type="nucleotide sequence ID" value="NZ_JAESWC010000018.1"/>
</dbReference>
<proteinExistence type="predicted"/>
<organism evidence="1 2">
    <name type="scientific">Clostridium rhizosphaerae</name>
    <dbReference type="NCBI Taxonomy" id="2803861"/>
    <lineage>
        <taxon>Bacteria</taxon>
        <taxon>Bacillati</taxon>
        <taxon>Bacillota</taxon>
        <taxon>Clostridia</taxon>
        <taxon>Eubacteriales</taxon>
        <taxon>Clostridiaceae</taxon>
        <taxon>Clostridium</taxon>
    </lineage>
</organism>
<accession>A0ABS1TF82</accession>
<evidence type="ECO:0000313" key="2">
    <source>
        <dbReference type="Proteomes" id="UP000632377"/>
    </source>
</evidence>
<comment type="caution">
    <text evidence="1">The sequence shown here is derived from an EMBL/GenBank/DDBJ whole genome shotgun (WGS) entry which is preliminary data.</text>
</comment>
<sequence length="59" mass="6391">MDIAALSMILSQSKVQQSAGLAITKLAMDTSKEISLQMTKMISNMSVDPNLGQHLDVRV</sequence>
<name>A0ABS1TF82_9CLOT</name>
<protein>
    <submittedName>
        <fullName evidence="1">YjfB family protein</fullName>
    </submittedName>
</protein>
<evidence type="ECO:0000313" key="1">
    <source>
        <dbReference type="EMBL" id="MBL4938000.1"/>
    </source>
</evidence>
<gene>
    <name evidence="1" type="ORF">JK636_20015</name>
</gene>
<reference evidence="1 2" key="1">
    <citation type="submission" date="2021-01" db="EMBL/GenBank/DDBJ databases">
        <title>Genome public.</title>
        <authorList>
            <person name="Liu C."/>
            <person name="Sun Q."/>
        </authorList>
    </citation>
    <scope>NUCLEOTIDE SEQUENCE [LARGE SCALE GENOMIC DNA]</scope>
    <source>
        <strain evidence="1 2">YIM B02515</strain>
    </source>
</reference>